<feature type="chain" id="PRO_5046280151" evidence="1">
    <location>
        <begin position="20"/>
        <end position="445"/>
    </location>
</feature>
<evidence type="ECO:0000313" key="3">
    <source>
        <dbReference type="Proteomes" id="UP001595617"/>
    </source>
</evidence>
<sequence>MKRIGLVPLVMAFAMPGQANDFFGDVDTTASAPVAPSGPVQFLGWAQHKTAFGYRAPASGFSRDEAALTRFESTLYGQVTGRWGDVSVRAAGSLAHDWLPDVADAGLWSAYEFTTAQANARRWQGFWDDSYVRWQPGDLWLTAGYQTFAWGEAESLTVTDVLAPRDQRWPGQADLETVRLPVPALHMTWRDALELVVLDATAADRLAGPFDEFDALAELRASGASLSTQTPSQRVGLAARWQQRWSGLDVQVMAASLNAYTPTVRSVTFGGSGPEQVVLRPEALTVVGAGAQWVLGSWLWRTEQAWHQGVHLPTEQALAPWESVDEWRSMVGAEYSGWSNLTVSAELGTMRITRNGAAVDADAWRWSQSLRTRWTGWNERLTLTAQTVNLPGNDGLLGRLDAEWKPSDPLTVGVSLVEYHAWDEEQMLHPARHNDAITLNLRLGF</sequence>
<keyword evidence="3" id="KW-1185">Reference proteome</keyword>
<dbReference type="EMBL" id="JBHRYR010000003">
    <property type="protein sequence ID" value="MFC3853719.1"/>
    <property type="molecule type" value="Genomic_DNA"/>
</dbReference>
<gene>
    <name evidence="2" type="ORF">ACFOOG_12820</name>
</gene>
<name>A0ABV7ZZM1_9GAMM</name>
<reference evidence="3" key="1">
    <citation type="journal article" date="2019" name="Int. J. Syst. Evol. Microbiol.">
        <title>The Global Catalogue of Microorganisms (GCM) 10K type strain sequencing project: providing services to taxonomists for standard genome sequencing and annotation.</title>
        <authorList>
            <consortium name="The Broad Institute Genomics Platform"/>
            <consortium name="The Broad Institute Genome Sequencing Center for Infectious Disease"/>
            <person name="Wu L."/>
            <person name="Ma J."/>
        </authorList>
    </citation>
    <scope>NUCLEOTIDE SEQUENCE [LARGE SCALE GENOMIC DNA]</scope>
    <source>
        <strain evidence="3">IBRC 10765</strain>
    </source>
</reference>
<keyword evidence="1" id="KW-0732">Signal</keyword>
<evidence type="ECO:0000256" key="1">
    <source>
        <dbReference type="SAM" id="SignalP"/>
    </source>
</evidence>
<accession>A0ABV7ZZM1</accession>
<dbReference type="Proteomes" id="UP001595617">
    <property type="component" value="Unassembled WGS sequence"/>
</dbReference>
<dbReference type="RefSeq" id="WP_380697138.1">
    <property type="nucleotide sequence ID" value="NZ_JBHRYR010000003.1"/>
</dbReference>
<proteinExistence type="predicted"/>
<organism evidence="2 3">
    <name type="scientific">Saccharospirillum mangrovi</name>
    <dbReference type="NCBI Taxonomy" id="2161747"/>
    <lineage>
        <taxon>Bacteria</taxon>
        <taxon>Pseudomonadati</taxon>
        <taxon>Pseudomonadota</taxon>
        <taxon>Gammaproteobacteria</taxon>
        <taxon>Oceanospirillales</taxon>
        <taxon>Saccharospirillaceae</taxon>
        <taxon>Saccharospirillum</taxon>
    </lineage>
</organism>
<feature type="signal peptide" evidence="1">
    <location>
        <begin position="1"/>
        <end position="19"/>
    </location>
</feature>
<protein>
    <submittedName>
        <fullName evidence="2">Uncharacterized protein</fullName>
    </submittedName>
</protein>
<evidence type="ECO:0000313" key="2">
    <source>
        <dbReference type="EMBL" id="MFC3853719.1"/>
    </source>
</evidence>
<comment type="caution">
    <text evidence="2">The sequence shown here is derived from an EMBL/GenBank/DDBJ whole genome shotgun (WGS) entry which is preliminary data.</text>
</comment>
<dbReference type="SUPFAM" id="SSF56935">
    <property type="entry name" value="Porins"/>
    <property type="match status" value="1"/>
</dbReference>